<sequence length="195" mass="22364">MKPVFSLCCLILLFACSQKEAQPKPIATPTTTETDIYFAINLVFETLQEAEALEGNQTPYLADRLVLPSYCEENSHLKKKIDAYFPGDSVFLTAQCKQWRNLKLDPQQIQYKKLLSADELAKMRDAKATDRQAHFLDNYQKKYGKLLFYQVSIPVFAHDKKTFYIDVNTIGSGQSFLFTQKKGKWSGRVVSNWIS</sequence>
<organism evidence="2 3">
    <name type="scientific">Flavobacterium stagni</name>
    <dbReference type="NCBI Taxonomy" id="2506421"/>
    <lineage>
        <taxon>Bacteria</taxon>
        <taxon>Pseudomonadati</taxon>
        <taxon>Bacteroidota</taxon>
        <taxon>Flavobacteriia</taxon>
        <taxon>Flavobacteriales</taxon>
        <taxon>Flavobacteriaceae</taxon>
        <taxon>Flavobacterium</taxon>
    </lineage>
</organism>
<name>A0A4Q1KC43_9FLAO</name>
<dbReference type="OrthoDB" id="714084at2"/>
<keyword evidence="3" id="KW-1185">Reference proteome</keyword>
<keyword evidence="1" id="KW-0732">Signal</keyword>
<proteinExistence type="predicted"/>
<reference evidence="3" key="1">
    <citation type="submission" date="2019-01" db="EMBL/GenBank/DDBJ databases">
        <title>Cytophagaceae bacterium strain CAR-16.</title>
        <authorList>
            <person name="Chen W.-M."/>
        </authorList>
    </citation>
    <scope>NUCLEOTIDE SEQUENCE [LARGE SCALE GENOMIC DNA]</scope>
    <source>
        <strain evidence="3">WWJ-16</strain>
    </source>
</reference>
<evidence type="ECO:0000256" key="1">
    <source>
        <dbReference type="SAM" id="SignalP"/>
    </source>
</evidence>
<feature type="chain" id="PRO_5021030763" description="Lipoprotein" evidence="1">
    <location>
        <begin position="22"/>
        <end position="195"/>
    </location>
</feature>
<gene>
    <name evidence="2" type="ORF">EQG61_05890</name>
</gene>
<evidence type="ECO:0000313" key="3">
    <source>
        <dbReference type="Proteomes" id="UP000289857"/>
    </source>
</evidence>
<accession>A0A4Q1KC43</accession>
<evidence type="ECO:0008006" key="4">
    <source>
        <dbReference type="Google" id="ProtNLM"/>
    </source>
</evidence>
<dbReference type="AlphaFoldDB" id="A0A4Q1KC43"/>
<dbReference type="RefSeq" id="WP_129460976.1">
    <property type="nucleotide sequence ID" value="NZ_SBKN01000002.1"/>
</dbReference>
<comment type="caution">
    <text evidence="2">The sequence shown here is derived from an EMBL/GenBank/DDBJ whole genome shotgun (WGS) entry which is preliminary data.</text>
</comment>
<dbReference type="Proteomes" id="UP000289857">
    <property type="component" value="Unassembled WGS sequence"/>
</dbReference>
<evidence type="ECO:0000313" key="2">
    <source>
        <dbReference type="EMBL" id="RXR23497.1"/>
    </source>
</evidence>
<feature type="signal peptide" evidence="1">
    <location>
        <begin position="1"/>
        <end position="21"/>
    </location>
</feature>
<dbReference type="EMBL" id="SBKN01000002">
    <property type="protein sequence ID" value="RXR23497.1"/>
    <property type="molecule type" value="Genomic_DNA"/>
</dbReference>
<dbReference type="PROSITE" id="PS51257">
    <property type="entry name" value="PROKAR_LIPOPROTEIN"/>
    <property type="match status" value="1"/>
</dbReference>
<protein>
    <recommendedName>
        <fullName evidence="4">Lipoprotein</fullName>
    </recommendedName>
</protein>